<name>A0A812NQP9_9DINO</name>
<proteinExistence type="predicted"/>
<evidence type="ECO:0000313" key="3">
    <source>
        <dbReference type="EMBL" id="CAE7322308.1"/>
    </source>
</evidence>
<evidence type="ECO:0000313" key="4">
    <source>
        <dbReference type="Proteomes" id="UP000601435"/>
    </source>
</evidence>
<dbReference type="OrthoDB" id="440755at2759"/>
<dbReference type="EMBL" id="CAJNJA010013488">
    <property type="protein sequence ID" value="CAE7322308.1"/>
    <property type="molecule type" value="Genomic_DNA"/>
</dbReference>
<feature type="non-terminal residue" evidence="3">
    <location>
        <position position="1"/>
    </location>
</feature>
<reference evidence="3" key="1">
    <citation type="submission" date="2021-02" db="EMBL/GenBank/DDBJ databases">
        <authorList>
            <person name="Dougan E. K."/>
            <person name="Rhodes N."/>
            <person name="Thang M."/>
            <person name="Chan C."/>
        </authorList>
    </citation>
    <scope>NUCLEOTIDE SEQUENCE</scope>
</reference>
<protein>
    <submittedName>
        <fullName evidence="3">POMGNT1 protein</fullName>
    </submittedName>
</protein>
<feature type="transmembrane region" description="Helical" evidence="2">
    <location>
        <begin position="48"/>
        <end position="70"/>
    </location>
</feature>
<dbReference type="Proteomes" id="UP000601435">
    <property type="component" value="Unassembled WGS sequence"/>
</dbReference>
<keyword evidence="1" id="KW-0175">Coiled coil</keyword>
<keyword evidence="2" id="KW-0812">Transmembrane</keyword>
<accession>A0A812NQP9</accession>
<dbReference type="AlphaFoldDB" id="A0A812NQP9"/>
<gene>
    <name evidence="3" type="primary">POMGNT1</name>
    <name evidence="3" type="ORF">SNEC2469_LOCUS8098</name>
</gene>
<evidence type="ECO:0000256" key="2">
    <source>
        <dbReference type="SAM" id="Phobius"/>
    </source>
</evidence>
<sequence length="126" mass="13667">METFEQEALEYVPDAVTTTEQQKEEELQFLTRALEATEAQLKAHNRRVAATVLLAMLAFVMLLCAVGFFMGRVAVAQGIQNALRGPQLTVKQTTLSFRKAKELAKDSVVGAGNATITGLSSAARHT</sequence>
<keyword evidence="2" id="KW-0472">Membrane</keyword>
<organism evidence="3 4">
    <name type="scientific">Symbiodinium necroappetens</name>
    <dbReference type="NCBI Taxonomy" id="1628268"/>
    <lineage>
        <taxon>Eukaryota</taxon>
        <taxon>Sar</taxon>
        <taxon>Alveolata</taxon>
        <taxon>Dinophyceae</taxon>
        <taxon>Suessiales</taxon>
        <taxon>Symbiodiniaceae</taxon>
        <taxon>Symbiodinium</taxon>
    </lineage>
</organism>
<keyword evidence="4" id="KW-1185">Reference proteome</keyword>
<comment type="caution">
    <text evidence="3">The sequence shown here is derived from an EMBL/GenBank/DDBJ whole genome shotgun (WGS) entry which is preliminary data.</text>
</comment>
<feature type="coiled-coil region" evidence="1">
    <location>
        <begin position="20"/>
        <end position="47"/>
    </location>
</feature>
<evidence type="ECO:0000256" key="1">
    <source>
        <dbReference type="SAM" id="Coils"/>
    </source>
</evidence>
<keyword evidence="2" id="KW-1133">Transmembrane helix</keyword>